<dbReference type="EMBL" id="KN831770">
    <property type="protein sequence ID" value="KIM47337.1"/>
    <property type="molecule type" value="Genomic_DNA"/>
</dbReference>
<dbReference type="HOGENOM" id="CLU_1482149_0_0_1"/>
<gene>
    <name evidence="1" type="ORF">M413DRAFT_272960</name>
</gene>
<proteinExistence type="predicted"/>
<reference evidence="2" key="2">
    <citation type="submission" date="2015-01" db="EMBL/GenBank/DDBJ databases">
        <title>Evolutionary Origins and Diversification of the Mycorrhizal Mutualists.</title>
        <authorList>
            <consortium name="DOE Joint Genome Institute"/>
            <consortium name="Mycorrhizal Genomics Consortium"/>
            <person name="Kohler A."/>
            <person name="Kuo A."/>
            <person name="Nagy L.G."/>
            <person name="Floudas D."/>
            <person name="Copeland A."/>
            <person name="Barry K.W."/>
            <person name="Cichocki N."/>
            <person name="Veneault-Fourrey C."/>
            <person name="LaButti K."/>
            <person name="Lindquist E.A."/>
            <person name="Lipzen A."/>
            <person name="Lundell T."/>
            <person name="Morin E."/>
            <person name="Murat C."/>
            <person name="Riley R."/>
            <person name="Ohm R."/>
            <person name="Sun H."/>
            <person name="Tunlid A."/>
            <person name="Henrissat B."/>
            <person name="Grigoriev I.V."/>
            <person name="Hibbett D.S."/>
            <person name="Martin F."/>
        </authorList>
    </citation>
    <scope>NUCLEOTIDE SEQUENCE [LARGE SCALE GENOMIC DNA]</scope>
    <source>
        <strain evidence="2">h7</strain>
    </source>
</reference>
<dbReference type="Proteomes" id="UP000053424">
    <property type="component" value="Unassembled WGS sequence"/>
</dbReference>
<organism evidence="1 2">
    <name type="scientific">Hebeloma cylindrosporum</name>
    <dbReference type="NCBI Taxonomy" id="76867"/>
    <lineage>
        <taxon>Eukaryota</taxon>
        <taxon>Fungi</taxon>
        <taxon>Dikarya</taxon>
        <taxon>Basidiomycota</taxon>
        <taxon>Agaricomycotina</taxon>
        <taxon>Agaricomycetes</taxon>
        <taxon>Agaricomycetidae</taxon>
        <taxon>Agaricales</taxon>
        <taxon>Agaricineae</taxon>
        <taxon>Hymenogastraceae</taxon>
        <taxon>Hebeloma</taxon>
    </lineage>
</organism>
<keyword evidence="2" id="KW-1185">Reference proteome</keyword>
<reference evidence="1 2" key="1">
    <citation type="submission" date="2014-04" db="EMBL/GenBank/DDBJ databases">
        <authorList>
            <consortium name="DOE Joint Genome Institute"/>
            <person name="Kuo A."/>
            <person name="Gay G."/>
            <person name="Dore J."/>
            <person name="Kohler A."/>
            <person name="Nagy L.G."/>
            <person name="Floudas D."/>
            <person name="Copeland A."/>
            <person name="Barry K.W."/>
            <person name="Cichocki N."/>
            <person name="Veneault-Fourrey C."/>
            <person name="LaButti K."/>
            <person name="Lindquist E.A."/>
            <person name="Lipzen A."/>
            <person name="Lundell T."/>
            <person name="Morin E."/>
            <person name="Murat C."/>
            <person name="Sun H."/>
            <person name="Tunlid A."/>
            <person name="Henrissat B."/>
            <person name="Grigoriev I.V."/>
            <person name="Hibbett D.S."/>
            <person name="Martin F."/>
            <person name="Nordberg H.P."/>
            <person name="Cantor M.N."/>
            <person name="Hua S.X."/>
        </authorList>
    </citation>
    <scope>NUCLEOTIDE SEQUENCE [LARGE SCALE GENOMIC DNA]</scope>
    <source>
        <strain evidence="2">h7</strain>
    </source>
</reference>
<sequence>MFPRKTPFEEPIWSTPFSRHSTIEFSKAAYGSFDTRLALAQGDRIYGLAIPHDGRISALLLLATAPALPDLISSTAITVCIDKIYSEPKEFGEEAFTLAFNWPEEEDWEDWDPPTRQFAGHHTSVTRGRDLVDEVSGRVVIGSKYEDGDFPANKDGVEWSDITGWSVVDFAHPQFLPSSFKL</sequence>
<dbReference type="AlphaFoldDB" id="A0A0C2Z283"/>
<accession>A0A0C2Z283</accession>
<evidence type="ECO:0000313" key="1">
    <source>
        <dbReference type="EMBL" id="KIM47337.1"/>
    </source>
</evidence>
<evidence type="ECO:0000313" key="2">
    <source>
        <dbReference type="Proteomes" id="UP000053424"/>
    </source>
</evidence>
<protein>
    <submittedName>
        <fullName evidence="1">Uncharacterized protein</fullName>
    </submittedName>
</protein>
<dbReference type="OrthoDB" id="3059014at2759"/>
<name>A0A0C2Z283_HEBCY</name>